<keyword evidence="3" id="KW-1185">Reference proteome</keyword>
<accession>A0A0D0IZ16</accession>
<reference evidence="2 3" key="1">
    <citation type="submission" date="2015-01" db="EMBL/GenBank/DDBJ databases">
        <title>Comparative genomics of non-oral Prevotella species.</title>
        <authorList>
            <person name="Accetto T."/>
            <person name="Nograsek B."/>
            <person name="Avgustin G."/>
        </authorList>
    </citation>
    <scope>NUCLEOTIDE SEQUENCE [LARGE SCALE GENOMIC DNA]</scope>
    <source>
        <strain evidence="2 3">P5-119</strain>
    </source>
</reference>
<feature type="domain" description="Transposase IS4-like" evidence="1">
    <location>
        <begin position="141"/>
        <end position="366"/>
    </location>
</feature>
<evidence type="ECO:0000313" key="3">
    <source>
        <dbReference type="Proteomes" id="UP000032046"/>
    </source>
</evidence>
<dbReference type="InterPro" id="IPR002559">
    <property type="entry name" value="Transposase_11"/>
</dbReference>
<dbReference type="STRING" id="1602171.ST44_00250"/>
<name>A0A0D0IZ16_9BACT</name>
<gene>
    <name evidence="2" type="ORF">ST44_00250</name>
</gene>
<protein>
    <submittedName>
        <fullName evidence="2">Transposase</fullName>
    </submittedName>
</protein>
<dbReference type="Pfam" id="PF01609">
    <property type="entry name" value="DDE_Tnp_1"/>
    <property type="match status" value="1"/>
</dbReference>
<dbReference type="NCBIfam" id="NF033539">
    <property type="entry name" value="transpos_IS1380"/>
    <property type="match status" value="1"/>
</dbReference>
<sequence>MAKVAIKSEKLSPFGGIFPIMEQFDSKLSSVIDSTLGMRCRLYGYQYSEIIRSLMSVYFCGGSCIEDVTTHLMYHLSLHPTLRTCSADTILRAIKELTQDNISYTSDTGKTYDFNTADKLNTLLLNCLLSTGQLKEGEGYDVDFDHQFIEAEKYDAKPTYKKFLGYRPGVAVIGDLIVGIENSDGNTNVRFHQKDTLKRFFERFEQNKLIINRFRADCGSCSEEIVEEIAKHCKTFYIRANRCSSLYNDIFTLRGWKKVELGGIEFELASILIEKWKGKAYRLVIQRQKRIDGELDLWEGEYTYRCILTNDYESSEKEIVEFYNLRGGKERIFDDMNNGFGWNRLPKSFMGENTVFLLLTALIRNFYKFIMARLDVKRFGLKATSRIKAFVFKFISVPAKWVRTSRQYVLNIYSCNNAYADVFQNDFG</sequence>
<evidence type="ECO:0000313" key="2">
    <source>
        <dbReference type="EMBL" id="KIP64962.1"/>
    </source>
</evidence>
<dbReference type="InterPro" id="IPR047960">
    <property type="entry name" value="Transpos_IS1380"/>
</dbReference>
<dbReference type="GO" id="GO:0003677">
    <property type="term" value="F:DNA binding"/>
    <property type="evidence" value="ECO:0007669"/>
    <property type="project" value="InterPro"/>
</dbReference>
<organism evidence="2 3">
    <name type="scientific">Prevotella pectinovora</name>
    <dbReference type="NCBI Taxonomy" id="1602169"/>
    <lineage>
        <taxon>Bacteria</taxon>
        <taxon>Pseudomonadati</taxon>
        <taxon>Bacteroidota</taxon>
        <taxon>Bacteroidia</taxon>
        <taxon>Bacteroidales</taxon>
        <taxon>Prevotellaceae</taxon>
        <taxon>Prevotella</taxon>
    </lineage>
</organism>
<evidence type="ECO:0000259" key="1">
    <source>
        <dbReference type="Pfam" id="PF01609"/>
    </source>
</evidence>
<dbReference type="GO" id="GO:0004803">
    <property type="term" value="F:transposase activity"/>
    <property type="evidence" value="ECO:0007669"/>
    <property type="project" value="InterPro"/>
</dbReference>
<comment type="caution">
    <text evidence="2">The sequence shown here is derived from an EMBL/GenBank/DDBJ whole genome shotgun (WGS) entry which is preliminary data.</text>
</comment>
<dbReference type="Proteomes" id="UP000032046">
    <property type="component" value="Unassembled WGS sequence"/>
</dbReference>
<dbReference type="AlphaFoldDB" id="A0A0D0IZ16"/>
<dbReference type="GO" id="GO:0006313">
    <property type="term" value="P:DNA transposition"/>
    <property type="evidence" value="ECO:0007669"/>
    <property type="project" value="InterPro"/>
</dbReference>
<proteinExistence type="predicted"/>
<dbReference type="RefSeq" id="WP_042517106.1">
    <property type="nucleotide sequence ID" value="NZ_JXQK01000005.1"/>
</dbReference>
<dbReference type="EMBL" id="JXQK01000005">
    <property type="protein sequence ID" value="KIP64962.1"/>
    <property type="molecule type" value="Genomic_DNA"/>
</dbReference>